<keyword evidence="6" id="KW-0408">Iron</keyword>
<dbReference type="InterPro" id="IPR012910">
    <property type="entry name" value="Plug_dom"/>
</dbReference>
<keyword evidence="16" id="KW-0675">Receptor</keyword>
<comment type="subcellular location">
    <subcellularLocation>
        <location evidence="1 11">Cell outer membrane</location>
        <topology evidence="1 11">Multi-pass membrane protein</topology>
    </subcellularLocation>
</comment>
<dbReference type="PANTHER" id="PTHR32552:SF81">
    <property type="entry name" value="TONB-DEPENDENT OUTER MEMBRANE RECEPTOR"/>
    <property type="match status" value="1"/>
</dbReference>
<evidence type="ECO:0000259" key="15">
    <source>
        <dbReference type="Pfam" id="PF07715"/>
    </source>
</evidence>
<keyword evidence="2 11" id="KW-0813">Transport</keyword>
<evidence type="ECO:0000256" key="13">
    <source>
        <dbReference type="SAM" id="SignalP"/>
    </source>
</evidence>
<evidence type="ECO:0000313" key="17">
    <source>
        <dbReference type="Proteomes" id="UP000706039"/>
    </source>
</evidence>
<evidence type="ECO:0000256" key="6">
    <source>
        <dbReference type="ARBA" id="ARBA00023004"/>
    </source>
</evidence>
<dbReference type="PANTHER" id="PTHR32552">
    <property type="entry name" value="FERRICHROME IRON RECEPTOR-RELATED"/>
    <property type="match status" value="1"/>
</dbReference>
<evidence type="ECO:0000256" key="5">
    <source>
        <dbReference type="ARBA" id="ARBA00022692"/>
    </source>
</evidence>
<dbReference type="InterPro" id="IPR036942">
    <property type="entry name" value="Beta-barrel_TonB_sf"/>
</dbReference>
<keyword evidence="17" id="KW-1185">Reference proteome</keyword>
<evidence type="ECO:0000256" key="3">
    <source>
        <dbReference type="ARBA" id="ARBA00022452"/>
    </source>
</evidence>
<feature type="domain" description="TonB-dependent receptor plug" evidence="15">
    <location>
        <begin position="50"/>
        <end position="157"/>
    </location>
</feature>
<keyword evidence="4" id="KW-0410">Iron transport</keyword>
<keyword evidence="5 11" id="KW-0812">Transmembrane</keyword>
<comment type="caution">
    <text evidence="16">The sequence shown here is derived from an EMBL/GenBank/DDBJ whole genome shotgun (WGS) entry which is preliminary data.</text>
</comment>
<organism evidence="16 17">
    <name type="scientific">Sphingomonas colocasiae</name>
    <dbReference type="NCBI Taxonomy" id="1848973"/>
    <lineage>
        <taxon>Bacteria</taxon>
        <taxon>Pseudomonadati</taxon>
        <taxon>Pseudomonadota</taxon>
        <taxon>Alphaproteobacteria</taxon>
        <taxon>Sphingomonadales</taxon>
        <taxon>Sphingomonadaceae</taxon>
        <taxon>Sphingomonas</taxon>
    </lineage>
</organism>
<evidence type="ECO:0000259" key="14">
    <source>
        <dbReference type="Pfam" id="PF00593"/>
    </source>
</evidence>
<gene>
    <name evidence="16" type="ORF">K7G82_08060</name>
</gene>
<dbReference type="Gene3D" id="2.40.170.20">
    <property type="entry name" value="TonB-dependent receptor, beta-barrel domain"/>
    <property type="match status" value="1"/>
</dbReference>
<feature type="signal peptide" evidence="13">
    <location>
        <begin position="1"/>
        <end position="22"/>
    </location>
</feature>
<dbReference type="InterPro" id="IPR000531">
    <property type="entry name" value="Beta-barrel_TonB"/>
</dbReference>
<dbReference type="Pfam" id="PF00593">
    <property type="entry name" value="TonB_dep_Rec_b-barrel"/>
    <property type="match status" value="1"/>
</dbReference>
<evidence type="ECO:0000256" key="10">
    <source>
        <dbReference type="ARBA" id="ARBA00023237"/>
    </source>
</evidence>
<evidence type="ECO:0000256" key="11">
    <source>
        <dbReference type="PROSITE-ProRule" id="PRU01360"/>
    </source>
</evidence>
<protein>
    <submittedName>
        <fullName evidence="16">TonB-dependent receptor</fullName>
    </submittedName>
</protein>
<evidence type="ECO:0000256" key="12">
    <source>
        <dbReference type="RuleBase" id="RU003357"/>
    </source>
</evidence>
<keyword evidence="7" id="KW-0406">Ion transport</keyword>
<evidence type="ECO:0000256" key="9">
    <source>
        <dbReference type="ARBA" id="ARBA00023136"/>
    </source>
</evidence>
<keyword evidence="9 11" id="KW-0472">Membrane</keyword>
<feature type="chain" id="PRO_5047449030" evidence="13">
    <location>
        <begin position="23"/>
        <end position="721"/>
    </location>
</feature>
<evidence type="ECO:0000256" key="8">
    <source>
        <dbReference type="ARBA" id="ARBA00023077"/>
    </source>
</evidence>
<dbReference type="CDD" id="cd01347">
    <property type="entry name" value="ligand_gated_channel"/>
    <property type="match status" value="1"/>
</dbReference>
<feature type="domain" description="TonB-dependent receptor-like beta-barrel" evidence="14">
    <location>
        <begin position="249"/>
        <end position="684"/>
    </location>
</feature>
<evidence type="ECO:0000256" key="2">
    <source>
        <dbReference type="ARBA" id="ARBA00022448"/>
    </source>
</evidence>
<evidence type="ECO:0000256" key="1">
    <source>
        <dbReference type="ARBA" id="ARBA00004571"/>
    </source>
</evidence>
<dbReference type="SUPFAM" id="SSF56935">
    <property type="entry name" value="Porins"/>
    <property type="match status" value="1"/>
</dbReference>
<accession>A0ABS7PNE6</accession>
<reference evidence="16 17" key="1">
    <citation type="submission" date="2021-08" db="EMBL/GenBank/DDBJ databases">
        <authorList>
            <person name="Tuo L."/>
        </authorList>
    </citation>
    <scope>NUCLEOTIDE SEQUENCE [LARGE SCALE GENOMIC DNA]</scope>
    <source>
        <strain evidence="16 17">JCM 31229</strain>
    </source>
</reference>
<name>A0ABS7PNE6_9SPHN</name>
<evidence type="ECO:0000256" key="7">
    <source>
        <dbReference type="ARBA" id="ARBA00023065"/>
    </source>
</evidence>
<keyword evidence="13" id="KW-0732">Signal</keyword>
<evidence type="ECO:0000256" key="4">
    <source>
        <dbReference type="ARBA" id="ARBA00022496"/>
    </source>
</evidence>
<keyword evidence="3 11" id="KW-1134">Transmembrane beta strand</keyword>
<keyword evidence="10 11" id="KW-0998">Cell outer membrane</keyword>
<dbReference type="InterPro" id="IPR039426">
    <property type="entry name" value="TonB-dep_rcpt-like"/>
</dbReference>
<dbReference type="Pfam" id="PF07715">
    <property type="entry name" value="Plug"/>
    <property type="match status" value="1"/>
</dbReference>
<sequence>MVRLGGSCLVLAIAMTSGPAFAQERAGLAGGADNELEEILVTAQRRTQGLQDTPLSISALTAKTLENAGVGRVEDISNALPNVYVAPRELRTTAIAIRGISADLNNPGLDQSVGVYVDGVYMGRAATINSNLFDLERIEVLRGPQGTLYGRNTIAGAVNILTRRPNADARAAASISYGDYDAIRANAVVSGPLSGALFASAAVSLDRRDGMVRNIATGTRLDDLDGLGGRLTLVYDPGGDWDFALRGDISRDRTHSGAYDIYNNGAFTGAPFADADPFDRRVAQSTDTTQNRDVHGASGEFNLRTGGGTLTSITAIRGYKWNNIQDNDYTVLDMLDTGIRERQSQFSQELRFASDVADRFSYVAGLYYYHQSLDTTSLVVIGPDLGIYPARTNATIQADVDTDSYAAFGRAVYRFTDRLSLAAGLRYTHERKTLDFEQTGDPFGVIAANIAPRRLKRSEGKVSPSVSMEWRPREKLLAYATFSQGYKSGGFNVFSVTPTNSAEYRPESVNNYELGLKSEFLDSRLRVNASIFYMDYTDLQQNQLISTGGGIAQFQTSNAAKARSKGFEIEISALPVRQLQLTASYGYADAVFKSYPNATAAGADYTGNRLPLAPRSTISGAFEWTQPLGGGLQLFLRGEANHRSRFFFASDNAYASAALTLLNARIGIGPESGAWRLSAWARNLTDETYVTNRFRGAVVPGQVAQSLGAPRTYGAEMLVKF</sequence>
<dbReference type="EMBL" id="JAINVV010000004">
    <property type="protein sequence ID" value="MBY8822240.1"/>
    <property type="molecule type" value="Genomic_DNA"/>
</dbReference>
<dbReference type="RefSeq" id="WP_222989340.1">
    <property type="nucleotide sequence ID" value="NZ_JAINVV010000004.1"/>
</dbReference>
<dbReference type="PROSITE" id="PS52016">
    <property type="entry name" value="TONB_DEPENDENT_REC_3"/>
    <property type="match status" value="1"/>
</dbReference>
<proteinExistence type="inferred from homology"/>
<dbReference type="Proteomes" id="UP000706039">
    <property type="component" value="Unassembled WGS sequence"/>
</dbReference>
<comment type="similarity">
    <text evidence="11 12">Belongs to the TonB-dependent receptor family.</text>
</comment>
<evidence type="ECO:0000313" key="16">
    <source>
        <dbReference type="EMBL" id="MBY8822240.1"/>
    </source>
</evidence>
<keyword evidence="8 12" id="KW-0798">TonB box</keyword>